<comment type="caution">
    <text evidence="1">The sequence shown here is derived from an EMBL/GenBank/DDBJ whole genome shotgun (WGS) entry which is preliminary data.</text>
</comment>
<dbReference type="InterPro" id="IPR036397">
    <property type="entry name" value="RNaseH_sf"/>
</dbReference>
<keyword evidence="2" id="KW-1185">Reference proteome</keyword>
<accession>A0A2J7PI31</accession>
<reference evidence="1 2" key="1">
    <citation type="submission" date="2017-12" db="EMBL/GenBank/DDBJ databases">
        <title>Hemimetabolous genomes reveal molecular basis of termite eusociality.</title>
        <authorList>
            <person name="Harrison M.C."/>
            <person name="Jongepier E."/>
            <person name="Robertson H.M."/>
            <person name="Arning N."/>
            <person name="Bitard-Feildel T."/>
            <person name="Chao H."/>
            <person name="Childers C.P."/>
            <person name="Dinh H."/>
            <person name="Doddapaneni H."/>
            <person name="Dugan S."/>
            <person name="Gowin J."/>
            <person name="Greiner C."/>
            <person name="Han Y."/>
            <person name="Hu H."/>
            <person name="Hughes D.S.T."/>
            <person name="Huylmans A.-K."/>
            <person name="Kemena C."/>
            <person name="Kremer L.P.M."/>
            <person name="Lee S.L."/>
            <person name="Lopez-Ezquerra A."/>
            <person name="Mallet L."/>
            <person name="Monroy-Kuhn J.M."/>
            <person name="Moser A."/>
            <person name="Murali S.C."/>
            <person name="Muzny D.M."/>
            <person name="Otani S."/>
            <person name="Piulachs M.-D."/>
            <person name="Poelchau M."/>
            <person name="Qu J."/>
            <person name="Schaub F."/>
            <person name="Wada-Katsumata A."/>
            <person name="Worley K.C."/>
            <person name="Xie Q."/>
            <person name="Ylla G."/>
            <person name="Poulsen M."/>
            <person name="Gibbs R.A."/>
            <person name="Schal C."/>
            <person name="Richards S."/>
            <person name="Belles X."/>
            <person name="Korb J."/>
            <person name="Bornberg-Bauer E."/>
        </authorList>
    </citation>
    <scope>NUCLEOTIDE SEQUENCE [LARGE SCALE GENOMIC DNA]</scope>
    <source>
        <tissue evidence="1">Whole body</tissue>
    </source>
</reference>
<proteinExistence type="predicted"/>
<evidence type="ECO:0000313" key="1">
    <source>
        <dbReference type="EMBL" id="PNF15995.1"/>
    </source>
</evidence>
<organism evidence="1 2">
    <name type="scientific">Cryptotermes secundus</name>
    <dbReference type="NCBI Taxonomy" id="105785"/>
    <lineage>
        <taxon>Eukaryota</taxon>
        <taxon>Metazoa</taxon>
        <taxon>Ecdysozoa</taxon>
        <taxon>Arthropoda</taxon>
        <taxon>Hexapoda</taxon>
        <taxon>Insecta</taxon>
        <taxon>Pterygota</taxon>
        <taxon>Neoptera</taxon>
        <taxon>Polyneoptera</taxon>
        <taxon>Dictyoptera</taxon>
        <taxon>Blattodea</taxon>
        <taxon>Blattoidea</taxon>
        <taxon>Termitoidae</taxon>
        <taxon>Kalotermitidae</taxon>
        <taxon>Cryptotermitinae</taxon>
        <taxon>Cryptotermes</taxon>
    </lineage>
</organism>
<gene>
    <name evidence="1" type="ORF">B7P43_G04631</name>
</gene>
<name>A0A2J7PI31_9NEOP</name>
<sequence>MMKSVYGSDIVTGDETWCFQYEPLRKAQSAAWLSPKKPKPKKACMQKSRVKTLLTVFCQKVK</sequence>
<evidence type="ECO:0000313" key="2">
    <source>
        <dbReference type="Proteomes" id="UP000235965"/>
    </source>
</evidence>
<dbReference type="EMBL" id="NEVH01025129">
    <property type="protein sequence ID" value="PNF15995.1"/>
    <property type="molecule type" value="Genomic_DNA"/>
</dbReference>
<dbReference type="AlphaFoldDB" id="A0A2J7PI31"/>
<dbReference type="InParanoid" id="A0A2J7PI31"/>
<dbReference type="Gene3D" id="3.30.420.10">
    <property type="entry name" value="Ribonuclease H-like superfamily/Ribonuclease H"/>
    <property type="match status" value="1"/>
</dbReference>
<dbReference type="Proteomes" id="UP000235965">
    <property type="component" value="Unassembled WGS sequence"/>
</dbReference>
<dbReference type="GO" id="GO:0003676">
    <property type="term" value="F:nucleic acid binding"/>
    <property type="evidence" value="ECO:0007669"/>
    <property type="project" value="InterPro"/>
</dbReference>
<protein>
    <submittedName>
        <fullName evidence="1">Uncharacterized protein</fullName>
    </submittedName>
</protein>